<comment type="caution">
    <text evidence="1">The sequence shown here is derived from an EMBL/GenBank/DDBJ whole genome shotgun (WGS) entry which is preliminary data.</text>
</comment>
<accession>A0A846I0Z6</accession>
<organism evidence="1 2">
    <name type="scientific">Clostridium botulinum</name>
    <dbReference type="NCBI Taxonomy" id="1491"/>
    <lineage>
        <taxon>Bacteria</taxon>
        <taxon>Bacillati</taxon>
        <taxon>Bacillota</taxon>
        <taxon>Clostridia</taxon>
        <taxon>Eubacteriales</taxon>
        <taxon>Clostridiaceae</taxon>
        <taxon>Clostridium</taxon>
    </lineage>
</organism>
<dbReference type="Proteomes" id="UP000473887">
    <property type="component" value="Unassembled WGS sequence"/>
</dbReference>
<sequence>MKMEFNLIISELMEKESIIIRNTDMCDTVEKIINILKKEKEQDNSY</sequence>
<protein>
    <submittedName>
        <fullName evidence="1">Uncharacterized protein</fullName>
    </submittedName>
</protein>
<evidence type="ECO:0000313" key="1">
    <source>
        <dbReference type="EMBL" id="NEZ91820.1"/>
    </source>
</evidence>
<proteinExistence type="predicted"/>
<name>A0A846I0Z6_CLOBO</name>
<dbReference type="AlphaFoldDB" id="A0A846I0Z6"/>
<evidence type="ECO:0000313" key="2">
    <source>
        <dbReference type="Proteomes" id="UP000473887"/>
    </source>
</evidence>
<reference evidence="1 2" key="1">
    <citation type="submission" date="2019-02" db="EMBL/GenBank/DDBJ databases">
        <title>Genome sequencing of Clostridium botulinum clinical isolates.</title>
        <authorList>
            <person name="Brunt J."/>
            <person name="Van Vliet A.H.M."/>
            <person name="Stringer S.C."/>
            <person name="Grant K.A."/>
            <person name="Carter A.C."/>
            <person name="Peck M.W."/>
        </authorList>
    </citation>
    <scope>NUCLEOTIDE SEQUENCE [LARGE SCALE GENOMIC DNA]</scope>
    <source>
        <strain evidence="1 2">H142660711</strain>
    </source>
</reference>
<dbReference type="EMBL" id="SGKC01000011">
    <property type="protein sequence ID" value="NEZ91820.1"/>
    <property type="molecule type" value="Genomic_DNA"/>
</dbReference>
<gene>
    <name evidence="1" type="ORF">EXM69_07635</name>
</gene>